<keyword evidence="3" id="KW-1185">Reference proteome</keyword>
<accession>A0A8R2LWZ6</accession>
<proteinExistence type="predicted"/>
<dbReference type="SUPFAM" id="SSF56672">
    <property type="entry name" value="DNA/RNA polymerases"/>
    <property type="match status" value="1"/>
</dbReference>
<reference evidence="3" key="1">
    <citation type="journal article" date="2008" name="Insect Biochem. Mol. Biol.">
        <title>The genome of a lepidopteran model insect, the silkworm Bombyx mori.</title>
        <authorList>
            <consortium name="International Silkworm Genome Consortium"/>
        </authorList>
    </citation>
    <scope>NUCLEOTIDE SEQUENCE [LARGE SCALE GENOMIC DNA]</scope>
    <source>
        <strain evidence="3">p50T</strain>
    </source>
</reference>
<dbReference type="Pfam" id="PF00078">
    <property type="entry name" value="RVT_1"/>
    <property type="match status" value="1"/>
</dbReference>
<dbReference type="PANTHER" id="PTHR47027">
    <property type="entry name" value="REVERSE TRANSCRIPTASE DOMAIN-CONTAINING PROTEIN"/>
    <property type="match status" value="1"/>
</dbReference>
<dbReference type="InterPro" id="IPR000477">
    <property type="entry name" value="RT_dom"/>
</dbReference>
<evidence type="ECO:0000313" key="3">
    <source>
        <dbReference type="Proteomes" id="UP000005204"/>
    </source>
</evidence>
<dbReference type="AlphaFoldDB" id="A0A8R2LWZ6"/>
<dbReference type="InterPro" id="IPR043502">
    <property type="entry name" value="DNA/RNA_pol_sf"/>
</dbReference>
<dbReference type="Proteomes" id="UP000005204">
    <property type="component" value="Unassembled WGS sequence"/>
</dbReference>
<name>A0A8R2LWZ6_BOMMO</name>
<dbReference type="EnsemblMetazoa" id="XM_038012578.1">
    <property type="protein sequence ID" value="XP_037868506.1"/>
    <property type="gene ID" value="LOC119628825"/>
</dbReference>
<feature type="domain" description="Reverse transcriptase" evidence="1">
    <location>
        <begin position="1"/>
        <end position="104"/>
    </location>
</feature>
<dbReference type="PROSITE" id="PS50878">
    <property type="entry name" value="RT_POL"/>
    <property type="match status" value="1"/>
</dbReference>
<sequence length="239" mass="27161">MNIIQLRQAIMRQTLENWEGGVRIGGVQITNLRYADDTTLLASSEAEMKELLDRLEAISLNMGLAINKSKTKLLVVDRFSSTQRTDLLAEYEAVDQFVYLGSVITDKGSCEPEIRRRIGMAKTAMTQLSKVWKDPMRTNVCILEELKVTKRLLTTRQERIRSFFGHIMRSPLNSLEKLRILGQIEGKRARGRAPARWVAQLKEMSGGQILGAKQGSCKHNFMLNKEYAVLNYDVSVHTM</sequence>
<dbReference type="GO" id="GO:0071897">
    <property type="term" value="P:DNA biosynthetic process"/>
    <property type="evidence" value="ECO:0007669"/>
    <property type="project" value="UniProtKB-ARBA"/>
</dbReference>
<evidence type="ECO:0000259" key="1">
    <source>
        <dbReference type="PROSITE" id="PS50878"/>
    </source>
</evidence>
<reference evidence="2" key="2">
    <citation type="submission" date="2022-06" db="UniProtKB">
        <authorList>
            <consortium name="EnsemblMetazoa"/>
        </authorList>
    </citation>
    <scope>IDENTIFICATION</scope>
    <source>
        <strain evidence="2">p50T (Dazao)</strain>
    </source>
</reference>
<dbReference type="PANTHER" id="PTHR47027:SF8">
    <property type="entry name" value="RIBONUCLEASE H"/>
    <property type="match status" value="1"/>
</dbReference>
<organism evidence="2 3">
    <name type="scientific">Bombyx mori</name>
    <name type="common">Silk moth</name>
    <dbReference type="NCBI Taxonomy" id="7091"/>
    <lineage>
        <taxon>Eukaryota</taxon>
        <taxon>Metazoa</taxon>
        <taxon>Ecdysozoa</taxon>
        <taxon>Arthropoda</taxon>
        <taxon>Hexapoda</taxon>
        <taxon>Insecta</taxon>
        <taxon>Pterygota</taxon>
        <taxon>Neoptera</taxon>
        <taxon>Endopterygota</taxon>
        <taxon>Lepidoptera</taxon>
        <taxon>Glossata</taxon>
        <taxon>Ditrysia</taxon>
        <taxon>Bombycoidea</taxon>
        <taxon>Bombycidae</taxon>
        <taxon>Bombycinae</taxon>
        <taxon>Bombyx</taxon>
    </lineage>
</organism>
<evidence type="ECO:0000313" key="2">
    <source>
        <dbReference type="EnsemblMetazoa" id="XP_037868506.1"/>
    </source>
</evidence>
<protein>
    <recommendedName>
        <fullName evidence="1">Reverse transcriptase domain-containing protein</fullName>
    </recommendedName>
</protein>